<dbReference type="EMBL" id="NBWZ01000001">
    <property type="protein sequence ID" value="RFA09451.1"/>
    <property type="molecule type" value="Genomic_DNA"/>
</dbReference>
<feature type="transmembrane region" description="Helical" evidence="2">
    <location>
        <begin position="179"/>
        <end position="199"/>
    </location>
</feature>
<accession>A0A3E0VIB1</accession>
<evidence type="ECO:0000256" key="1">
    <source>
        <dbReference type="SAM" id="MobiDB-lite"/>
    </source>
</evidence>
<feature type="region of interest" description="Disordered" evidence="1">
    <location>
        <begin position="248"/>
        <end position="276"/>
    </location>
</feature>
<gene>
    <name evidence="3" type="ORF">B7R54_09585</name>
</gene>
<keyword evidence="4" id="KW-1185">Reference proteome</keyword>
<feature type="transmembrane region" description="Helical" evidence="2">
    <location>
        <begin position="62"/>
        <end position="80"/>
    </location>
</feature>
<name>A0A3E0VIB1_9MICO</name>
<evidence type="ECO:0000256" key="2">
    <source>
        <dbReference type="SAM" id="Phobius"/>
    </source>
</evidence>
<dbReference type="InterPro" id="IPR016566">
    <property type="entry name" value="UCP010219"/>
</dbReference>
<feature type="transmembrane region" description="Helical" evidence="2">
    <location>
        <begin position="111"/>
        <end position="128"/>
    </location>
</feature>
<feature type="transmembrane region" description="Helical" evidence="2">
    <location>
        <begin position="140"/>
        <end position="167"/>
    </location>
</feature>
<dbReference type="Pfam" id="PF11361">
    <property type="entry name" value="DUF3159"/>
    <property type="match status" value="1"/>
</dbReference>
<dbReference type="Proteomes" id="UP000256486">
    <property type="component" value="Unassembled WGS sequence"/>
</dbReference>
<keyword evidence="2" id="KW-0812">Transmembrane</keyword>
<feature type="transmembrane region" description="Helical" evidence="2">
    <location>
        <begin position="86"/>
        <end position="104"/>
    </location>
</feature>
<sequence length="276" mass="28449">MPETHGSAETPDPAVRAEATERPASFSDAFAAAARRSGIGQVAPGETPTAQSLIRAIGGVRGLIESILPGLAFLVIYTFTKDLAPSVLAPLAVSAVFIVVRLVTRSPVMPAIAGLIGVAISAALALFTGRAEDNFLPGLIINAVSIVVLLVSIIVRWPLIGLIVGVLTGDMTGWRADPAKFRVVLIASWCWVGLFALRLGVEGPLYLAGEAGALASVKLLLGVPLYAAMLWVTWLLVRAAFGHQKPGVGSAASEPAADPAVGPASAPVEDPATDRP</sequence>
<protein>
    <recommendedName>
        <fullName evidence="5">DUF3159 domain-containing protein</fullName>
    </recommendedName>
</protein>
<evidence type="ECO:0008006" key="5">
    <source>
        <dbReference type="Google" id="ProtNLM"/>
    </source>
</evidence>
<evidence type="ECO:0000313" key="3">
    <source>
        <dbReference type="EMBL" id="RFA09451.1"/>
    </source>
</evidence>
<feature type="transmembrane region" description="Helical" evidence="2">
    <location>
        <begin position="219"/>
        <end position="237"/>
    </location>
</feature>
<keyword evidence="2" id="KW-1133">Transmembrane helix</keyword>
<comment type="caution">
    <text evidence="3">The sequence shown here is derived from an EMBL/GenBank/DDBJ whole genome shotgun (WGS) entry which is preliminary data.</text>
</comment>
<evidence type="ECO:0000313" key="4">
    <source>
        <dbReference type="Proteomes" id="UP000256486"/>
    </source>
</evidence>
<dbReference type="AlphaFoldDB" id="A0A3E0VIB1"/>
<dbReference type="OrthoDB" id="5244221at2"/>
<keyword evidence="2" id="KW-0472">Membrane</keyword>
<organism evidence="3 4">
    <name type="scientific">Subtercola boreus</name>
    <dbReference type="NCBI Taxonomy" id="120213"/>
    <lineage>
        <taxon>Bacteria</taxon>
        <taxon>Bacillati</taxon>
        <taxon>Actinomycetota</taxon>
        <taxon>Actinomycetes</taxon>
        <taxon>Micrococcales</taxon>
        <taxon>Microbacteriaceae</taxon>
        <taxon>Subtercola</taxon>
    </lineage>
</organism>
<dbReference type="RefSeq" id="WP_116414838.1">
    <property type="nucleotide sequence ID" value="NZ_NBWZ01000001.1"/>
</dbReference>
<proteinExistence type="predicted"/>
<reference evidence="3 4" key="1">
    <citation type="submission" date="2017-04" db="EMBL/GenBank/DDBJ databases">
        <title>Comparative genome analysis of Subtercola boreus.</title>
        <authorList>
            <person name="Cho Y.-J."/>
            <person name="Cho A."/>
            <person name="Kim O.-S."/>
            <person name="Lee J.-I."/>
        </authorList>
    </citation>
    <scope>NUCLEOTIDE SEQUENCE [LARGE SCALE GENOMIC DNA]</scope>
    <source>
        <strain evidence="3 4">K300</strain>
    </source>
</reference>